<dbReference type="AlphaFoldDB" id="A0A8T0H816"/>
<protein>
    <submittedName>
        <fullName evidence="1">Uncharacterized protein</fullName>
    </submittedName>
</protein>
<gene>
    <name evidence="1" type="ORF">KC19_7G058600</name>
</gene>
<dbReference type="EMBL" id="CM026428">
    <property type="protein sequence ID" value="KAG0566369.1"/>
    <property type="molecule type" value="Genomic_DNA"/>
</dbReference>
<proteinExistence type="predicted"/>
<comment type="caution">
    <text evidence="1">The sequence shown here is derived from an EMBL/GenBank/DDBJ whole genome shotgun (WGS) entry which is preliminary data.</text>
</comment>
<evidence type="ECO:0000313" key="2">
    <source>
        <dbReference type="Proteomes" id="UP000822688"/>
    </source>
</evidence>
<organism evidence="1 2">
    <name type="scientific">Ceratodon purpureus</name>
    <name type="common">Fire moss</name>
    <name type="synonym">Dicranum purpureum</name>
    <dbReference type="NCBI Taxonomy" id="3225"/>
    <lineage>
        <taxon>Eukaryota</taxon>
        <taxon>Viridiplantae</taxon>
        <taxon>Streptophyta</taxon>
        <taxon>Embryophyta</taxon>
        <taxon>Bryophyta</taxon>
        <taxon>Bryophytina</taxon>
        <taxon>Bryopsida</taxon>
        <taxon>Dicranidae</taxon>
        <taxon>Pseudoditrichales</taxon>
        <taxon>Ditrichaceae</taxon>
        <taxon>Ceratodon</taxon>
    </lineage>
</organism>
<accession>A0A8T0H816</accession>
<reference evidence="1" key="1">
    <citation type="submission" date="2020-06" db="EMBL/GenBank/DDBJ databases">
        <title>WGS assembly of Ceratodon purpureus strain R40.</title>
        <authorList>
            <person name="Carey S.B."/>
            <person name="Jenkins J."/>
            <person name="Shu S."/>
            <person name="Lovell J.T."/>
            <person name="Sreedasyam A."/>
            <person name="Maumus F."/>
            <person name="Tiley G.P."/>
            <person name="Fernandez-Pozo N."/>
            <person name="Barry K."/>
            <person name="Chen C."/>
            <person name="Wang M."/>
            <person name="Lipzen A."/>
            <person name="Daum C."/>
            <person name="Saski C.A."/>
            <person name="Payton A.C."/>
            <person name="Mcbreen J.C."/>
            <person name="Conrad R.E."/>
            <person name="Kollar L.M."/>
            <person name="Olsson S."/>
            <person name="Huttunen S."/>
            <person name="Landis J.B."/>
            <person name="Wickett N.J."/>
            <person name="Johnson M.G."/>
            <person name="Rensing S.A."/>
            <person name="Grimwood J."/>
            <person name="Schmutz J."/>
            <person name="Mcdaniel S.F."/>
        </authorList>
    </citation>
    <scope>NUCLEOTIDE SEQUENCE</scope>
    <source>
        <strain evidence="1">R40</strain>
    </source>
</reference>
<dbReference type="EMBL" id="CM026428">
    <property type="protein sequence ID" value="KAG0566368.1"/>
    <property type="molecule type" value="Genomic_DNA"/>
</dbReference>
<dbReference type="Proteomes" id="UP000822688">
    <property type="component" value="Chromosome 7"/>
</dbReference>
<sequence>MQTMAEIGLPSTFTSGGLASMVASTQACRFEVAEFFVSWQGVLTVAYTGFPDALLELKSQVADFYPGLVKEFPGSKWPKTSIACLRDNKRLSREDLEKLRDICSKENSYLTSTTPLVEVNQLSIVLFANCCLEQTLCQTDVSLALPASTAGPNSEHCASVRAVLDEFRRENLDNYYFNASKDGNRTAHYRGFKAGVTLVHFLTSIPRALARFRERVERELPNMYDWFADRTLHITVRAIL</sequence>
<keyword evidence="2" id="KW-1185">Reference proteome</keyword>
<evidence type="ECO:0000313" key="1">
    <source>
        <dbReference type="EMBL" id="KAG0566368.1"/>
    </source>
</evidence>
<dbReference type="EMBL" id="CM026428">
    <property type="protein sequence ID" value="KAG0566367.1"/>
    <property type="molecule type" value="Genomic_DNA"/>
</dbReference>
<name>A0A8T0H816_CERPU</name>